<sequence length="212" mass="24627">MANELAPTKANLMKAKENLIFSRSGFSLLDKKRTVLIREAMGLVGKAETLQKQIKEEFEEAYASLQMVNLSIGINTADEIAMSIPGRENFDILYRSVMGLEVPTVVFERDELLHTDYSFFQTNQAVDQTVMKFKNLRYLIYELAEVENAVFKIAMEIKKTAKRANALEKIQIPRYEEAVKYIQEVIEEKEREDFFRLKKIKSKKIRDEQEAK</sequence>
<keyword evidence="3 4" id="KW-0406">Ion transport</keyword>
<organism evidence="5 6">
    <name type="scientific">Filifactor alocis (strain ATCC 35896 / CCUG 47790 / D40 B5)</name>
    <name type="common">Fusobacterium alocis</name>
    <dbReference type="NCBI Taxonomy" id="546269"/>
    <lineage>
        <taxon>Bacteria</taxon>
        <taxon>Bacillati</taxon>
        <taxon>Bacillota</taxon>
        <taxon>Clostridia</taxon>
        <taxon>Peptostreptococcales</taxon>
        <taxon>Filifactoraceae</taxon>
        <taxon>Filifactor</taxon>
    </lineage>
</organism>
<evidence type="ECO:0000256" key="4">
    <source>
        <dbReference type="HAMAP-Rule" id="MF_00271"/>
    </source>
</evidence>
<gene>
    <name evidence="4" type="primary">atpD</name>
    <name evidence="5" type="ordered locus">HMPREF0389_01303</name>
</gene>
<comment type="similarity">
    <text evidence="1 4">Belongs to the V-ATPase D subunit family.</text>
</comment>
<comment type="function">
    <text evidence="4">Produces ATP from ADP in the presence of a proton gradient across the membrane.</text>
</comment>
<dbReference type="eggNOG" id="COG1394">
    <property type="taxonomic scope" value="Bacteria"/>
</dbReference>
<dbReference type="Proteomes" id="UP000007468">
    <property type="component" value="Chromosome"/>
</dbReference>
<evidence type="ECO:0000313" key="6">
    <source>
        <dbReference type="Proteomes" id="UP000007468"/>
    </source>
</evidence>
<keyword evidence="2 4" id="KW-0813">Transport</keyword>
<keyword evidence="5" id="KW-0378">Hydrolase</keyword>
<dbReference type="RefSeq" id="WP_014263142.1">
    <property type="nucleotide sequence ID" value="NC_016630.1"/>
</dbReference>
<dbReference type="NCBIfam" id="TIGR00309">
    <property type="entry name" value="V_ATPase_subD"/>
    <property type="match status" value="1"/>
</dbReference>
<evidence type="ECO:0000256" key="1">
    <source>
        <dbReference type="ARBA" id="ARBA00005850"/>
    </source>
</evidence>
<protein>
    <recommendedName>
        <fullName evidence="4">V-type ATP synthase subunit D</fullName>
    </recommendedName>
    <alternativeName>
        <fullName evidence="4">V-ATPase subunit D</fullName>
    </alternativeName>
</protein>
<dbReference type="PANTHER" id="PTHR11671">
    <property type="entry name" value="V-TYPE ATP SYNTHASE SUBUNIT D"/>
    <property type="match status" value="1"/>
</dbReference>
<dbReference type="EMBL" id="CP002390">
    <property type="protein sequence ID" value="EFE28050.1"/>
    <property type="molecule type" value="Genomic_DNA"/>
</dbReference>
<dbReference type="GO" id="GO:0005524">
    <property type="term" value="F:ATP binding"/>
    <property type="evidence" value="ECO:0007669"/>
    <property type="project" value="UniProtKB-UniRule"/>
</dbReference>
<dbReference type="GO" id="GO:0046933">
    <property type="term" value="F:proton-transporting ATP synthase activity, rotational mechanism"/>
    <property type="evidence" value="ECO:0007669"/>
    <property type="project" value="UniProtKB-UniRule"/>
</dbReference>
<dbReference type="STRING" id="546269.HMPREF0389_01303"/>
<dbReference type="Gene3D" id="1.10.287.3240">
    <property type="match status" value="1"/>
</dbReference>
<dbReference type="Pfam" id="PF01813">
    <property type="entry name" value="ATP-synt_D"/>
    <property type="match status" value="1"/>
</dbReference>
<name>D6GT65_FILAD</name>
<dbReference type="GO" id="GO:0046961">
    <property type="term" value="F:proton-transporting ATPase activity, rotational mechanism"/>
    <property type="evidence" value="ECO:0007669"/>
    <property type="project" value="InterPro"/>
</dbReference>
<dbReference type="HAMAP" id="MF_00271">
    <property type="entry name" value="ATP_synth_D_arch"/>
    <property type="match status" value="1"/>
</dbReference>
<keyword evidence="6" id="KW-1185">Reference proteome</keyword>
<dbReference type="AlphaFoldDB" id="D6GT65"/>
<dbReference type="PATRIC" id="fig|546269.5.peg.1697"/>
<keyword evidence="4" id="KW-0375">Hydrogen ion transport</keyword>
<keyword evidence="4" id="KW-0066">ATP synthesis</keyword>
<proteinExistence type="inferred from homology"/>
<dbReference type="GO" id="GO:0016787">
    <property type="term" value="F:hydrolase activity"/>
    <property type="evidence" value="ECO:0007669"/>
    <property type="project" value="UniProtKB-KW"/>
</dbReference>
<accession>D6GT65</accession>
<reference evidence="6" key="1">
    <citation type="submission" date="2010-12" db="EMBL/GenBank/DDBJ databases">
        <title>The genome sequence of Filifactor alocis strain ATCC 35896.</title>
        <authorList>
            <consortium name="The Broad Institute Genome Sequencing Platform"/>
            <person name="Ward D."/>
            <person name="Earl A."/>
            <person name="Feldgarden M."/>
            <person name="Young S.K."/>
            <person name="Gargeya S."/>
            <person name="Zeng Q."/>
            <person name="Alvarado L."/>
            <person name="Berlin A."/>
            <person name="Bochicchio J."/>
            <person name="Chapman S.B."/>
            <person name="Chen Z."/>
            <person name="Freedman E."/>
            <person name="Gellesch M."/>
            <person name="Goldberg J."/>
            <person name="Griggs A."/>
            <person name="Gujja S."/>
            <person name="Heilman E."/>
            <person name="Heiman D."/>
            <person name="Howarth C."/>
            <person name="Mehta T."/>
            <person name="Neiman D."/>
            <person name="Pearson M."/>
            <person name="Roberts A."/>
            <person name="Saif S."/>
            <person name="Shea T."/>
            <person name="Shenoy N."/>
            <person name="Sisk P."/>
            <person name="Stolte C."/>
            <person name="Sykes S."/>
            <person name="White J."/>
            <person name="Yandava C."/>
            <person name="Izard J."/>
            <person name="Blanton J.M."/>
            <person name="Baranova O.V."/>
            <person name="Tanner A.C."/>
            <person name="Dewhirst F.E."/>
            <person name="Haas B."/>
            <person name="Nusbaum C."/>
            <person name="Birren B."/>
        </authorList>
    </citation>
    <scope>NUCLEOTIDE SEQUENCE [LARGE SCALE GENOMIC DNA]</scope>
    <source>
        <strain evidence="6">ATCC 35896 / D40 B5</strain>
    </source>
</reference>
<dbReference type="GO" id="GO:0042777">
    <property type="term" value="P:proton motive force-driven plasma membrane ATP synthesis"/>
    <property type="evidence" value="ECO:0007669"/>
    <property type="project" value="UniProtKB-UniRule"/>
</dbReference>
<dbReference type="InterPro" id="IPR002699">
    <property type="entry name" value="V_ATPase_D"/>
</dbReference>
<dbReference type="KEGG" id="faa:HMPREF0389_01303"/>
<dbReference type="OrthoDB" id="9781718at2"/>
<evidence type="ECO:0000256" key="2">
    <source>
        <dbReference type="ARBA" id="ARBA00022448"/>
    </source>
</evidence>
<evidence type="ECO:0000256" key="3">
    <source>
        <dbReference type="ARBA" id="ARBA00023065"/>
    </source>
</evidence>
<evidence type="ECO:0000313" key="5">
    <source>
        <dbReference type="EMBL" id="EFE28050.1"/>
    </source>
</evidence>